<evidence type="ECO:0000313" key="1">
    <source>
        <dbReference type="EMBL" id="PPQ33628.1"/>
    </source>
</evidence>
<organism evidence="1 2">
    <name type="scientific">Rhodoblastus sphagnicola</name>
    <dbReference type="NCBI Taxonomy" id="333368"/>
    <lineage>
        <taxon>Bacteria</taxon>
        <taxon>Pseudomonadati</taxon>
        <taxon>Pseudomonadota</taxon>
        <taxon>Alphaproteobacteria</taxon>
        <taxon>Hyphomicrobiales</taxon>
        <taxon>Rhodoblastaceae</taxon>
        <taxon>Rhodoblastus</taxon>
    </lineage>
</organism>
<dbReference type="AlphaFoldDB" id="A0A2S6NG70"/>
<dbReference type="EMBL" id="NHSJ01000015">
    <property type="protein sequence ID" value="PPQ33628.1"/>
    <property type="molecule type" value="Genomic_DNA"/>
</dbReference>
<reference evidence="1 2" key="1">
    <citation type="journal article" date="2018" name="Arch. Microbiol.">
        <title>New insights into the metabolic potential of the phototrophic purple bacterium Rhodopila globiformis DSM 161(T) from its draft genome sequence and evidence for a vanadium-dependent nitrogenase.</title>
        <authorList>
            <person name="Imhoff J.F."/>
            <person name="Rahn T."/>
            <person name="Kunzel S."/>
            <person name="Neulinger S.C."/>
        </authorList>
    </citation>
    <scope>NUCLEOTIDE SEQUENCE [LARGE SCALE GENOMIC DNA]</scope>
    <source>
        <strain evidence="1 2">DSM 16996</strain>
    </source>
</reference>
<name>A0A2S6NG70_9HYPH</name>
<proteinExistence type="predicted"/>
<keyword evidence="2" id="KW-1185">Reference proteome</keyword>
<protein>
    <submittedName>
        <fullName evidence="1">Uncharacterized protein</fullName>
    </submittedName>
</protein>
<accession>A0A2S6NG70</accession>
<dbReference type="Proteomes" id="UP000239089">
    <property type="component" value="Unassembled WGS sequence"/>
</dbReference>
<evidence type="ECO:0000313" key="2">
    <source>
        <dbReference type="Proteomes" id="UP000239089"/>
    </source>
</evidence>
<sequence>MTDDQKTKLKLMLSQLAAFENGAMALDTLIPELEGLFSATALADADWREGFRDSWGDLEISYAFALDMGWKSLDEESEKLVSDAVAKLKTLVVEKLQKV</sequence>
<gene>
    <name evidence="1" type="ORF">CCR94_01050</name>
</gene>
<dbReference type="RefSeq" id="WP_104506040.1">
    <property type="nucleotide sequence ID" value="NZ_JACIGC010000034.1"/>
</dbReference>
<comment type="caution">
    <text evidence="1">The sequence shown here is derived from an EMBL/GenBank/DDBJ whole genome shotgun (WGS) entry which is preliminary data.</text>
</comment>
<dbReference type="OrthoDB" id="5194184at2"/>